<sequence>MMTKGISSPIHVGDSKLLDSSMLSMKERESSPETQPQEPSLGKDYSKLDLGTVLKKCNASTASVETSNQMKKVSQSLEALLTLSVPSTADESGETEKIELDAQSIVDQVSNQYKLPQEKNKEAPTNKYALKRFDLNKASQILTIPSSPKKPSVVGRASSASLGNCVAPKSPRGSGSKYALQSMNFSKAAEVISLASDLETKPGNEEEIGEKNGKDNADSNCDTALSEFCLARGALTNSKPARVSRVQSAGSARSRSTSKPRGGSDGRRSPSPMPRASSSNHTSTSRGSSRPRNGGSKLGSRSASPAPPETSARHRRAPRSPRRSRIDSNDKRSSSPVRSLSPVGGARKDSLRASSYHERKAQRSPMHKRLSPAPSSTRRSTGADACAKAREALRTASLSSKPGGDPLSAVSCHERVQTVACDNDAGTGRRRILGKRTSEGKIHQSGAGTIAAAAVDSNETESENQEERRQSDASSARRCRLTSTTLRQSLQGSLFSTDEDDSSDDEDDSDEETCVEEKDVGRDPNQTLNTTSTHSHHTAVVVPFGQAVPKECIKKRQEALRRVGKMPICKKGKSFSDIAYDPEFADLYDDDDGV</sequence>
<dbReference type="EMBL" id="CAICTM010000077">
    <property type="protein sequence ID" value="CAB9500219.1"/>
    <property type="molecule type" value="Genomic_DNA"/>
</dbReference>
<feature type="compositionally biased region" description="Polar residues" evidence="1">
    <location>
        <begin position="238"/>
        <end position="259"/>
    </location>
</feature>
<feature type="region of interest" description="Disordered" evidence="1">
    <location>
        <begin position="1"/>
        <end position="45"/>
    </location>
</feature>
<protein>
    <submittedName>
        <fullName evidence="2">Uncharacterized protein</fullName>
    </submittedName>
</protein>
<feature type="compositionally biased region" description="Polar residues" evidence="1">
    <location>
        <begin position="481"/>
        <end position="495"/>
    </location>
</feature>
<evidence type="ECO:0000313" key="2">
    <source>
        <dbReference type="EMBL" id="CAB9500219.1"/>
    </source>
</evidence>
<dbReference type="Proteomes" id="UP001153069">
    <property type="component" value="Unassembled WGS sequence"/>
</dbReference>
<name>A0A9N8DGC0_9STRA</name>
<proteinExistence type="predicted"/>
<feature type="compositionally biased region" description="Basic and acidic residues" evidence="1">
    <location>
        <begin position="198"/>
        <end position="217"/>
    </location>
</feature>
<dbReference type="AlphaFoldDB" id="A0A9N8DGC0"/>
<accession>A0A9N8DGC0</accession>
<reference evidence="2" key="1">
    <citation type="submission" date="2020-06" db="EMBL/GenBank/DDBJ databases">
        <authorList>
            <consortium name="Plant Systems Biology data submission"/>
        </authorList>
    </citation>
    <scope>NUCLEOTIDE SEQUENCE</scope>
    <source>
        <strain evidence="2">D6</strain>
    </source>
</reference>
<feature type="compositionally biased region" description="Acidic residues" evidence="1">
    <location>
        <begin position="497"/>
        <end position="514"/>
    </location>
</feature>
<evidence type="ECO:0000313" key="3">
    <source>
        <dbReference type="Proteomes" id="UP001153069"/>
    </source>
</evidence>
<keyword evidence="3" id="KW-1185">Reference proteome</keyword>
<evidence type="ECO:0000256" key="1">
    <source>
        <dbReference type="SAM" id="MobiDB-lite"/>
    </source>
</evidence>
<feature type="compositionally biased region" description="Basic and acidic residues" evidence="1">
    <location>
        <begin position="324"/>
        <end position="333"/>
    </location>
</feature>
<feature type="compositionally biased region" description="Low complexity" evidence="1">
    <location>
        <begin position="334"/>
        <end position="345"/>
    </location>
</feature>
<feature type="region of interest" description="Disordered" evidence="1">
    <location>
        <begin position="238"/>
        <end position="534"/>
    </location>
</feature>
<feature type="compositionally biased region" description="Low complexity" evidence="1">
    <location>
        <begin position="274"/>
        <end position="295"/>
    </location>
</feature>
<feature type="region of interest" description="Disordered" evidence="1">
    <location>
        <begin position="147"/>
        <end position="178"/>
    </location>
</feature>
<feature type="compositionally biased region" description="Basic residues" evidence="1">
    <location>
        <begin position="313"/>
        <end position="323"/>
    </location>
</feature>
<feature type="compositionally biased region" description="Basic and acidic residues" evidence="1">
    <location>
        <begin position="346"/>
        <end position="361"/>
    </location>
</feature>
<gene>
    <name evidence="2" type="ORF">SEMRO_78_G042540.1</name>
</gene>
<organism evidence="2 3">
    <name type="scientific">Seminavis robusta</name>
    <dbReference type="NCBI Taxonomy" id="568900"/>
    <lineage>
        <taxon>Eukaryota</taxon>
        <taxon>Sar</taxon>
        <taxon>Stramenopiles</taxon>
        <taxon>Ochrophyta</taxon>
        <taxon>Bacillariophyta</taxon>
        <taxon>Bacillariophyceae</taxon>
        <taxon>Bacillariophycidae</taxon>
        <taxon>Naviculales</taxon>
        <taxon>Naviculaceae</taxon>
        <taxon>Seminavis</taxon>
    </lineage>
</organism>
<feature type="region of interest" description="Disordered" evidence="1">
    <location>
        <begin position="196"/>
        <end position="219"/>
    </location>
</feature>
<comment type="caution">
    <text evidence="2">The sequence shown here is derived from an EMBL/GenBank/DDBJ whole genome shotgun (WGS) entry which is preliminary data.</text>
</comment>